<dbReference type="Proteomes" id="UP000195221">
    <property type="component" value="Unassembled WGS sequence"/>
</dbReference>
<protein>
    <submittedName>
        <fullName evidence="2">Large exoproteins involved in heme utilization or adhesion</fullName>
    </submittedName>
</protein>
<dbReference type="PANTHER" id="PTHR12338">
    <property type="entry name" value="AUTOTRANSPORTER"/>
    <property type="match status" value="1"/>
</dbReference>
<accession>A0A242N3U6</accession>
<dbReference type="InterPro" id="IPR011050">
    <property type="entry name" value="Pectin_lyase_fold/virulence"/>
</dbReference>
<reference evidence="2 3" key="1">
    <citation type="submission" date="2017-03" db="EMBL/GenBank/DDBJ databases">
        <title>Genome analysis of strain PAMC 26577.</title>
        <authorList>
            <person name="Oh H.-M."/>
            <person name="Yang J.-A."/>
        </authorList>
    </citation>
    <scope>NUCLEOTIDE SEQUENCE [LARGE SCALE GENOMIC DNA]</scope>
    <source>
        <strain evidence="2 3">PAMC 26577</strain>
    </source>
</reference>
<dbReference type="RefSeq" id="WP_075357416.1">
    <property type="nucleotide sequence ID" value="NZ_MSRG01000012.1"/>
</dbReference>
<evidence type="ECO:0000313" key="3">
    <source>
        <dbReference type="Proteomes" id="UP000195221"/>
    </source>
</evidence>
<dbReference type="AlphaFoldDB" id="A0A242N3U6"/>
<feature type="domain" description="Filamentous haemagglutinin FhaB/tRNA nuclease CdiA-like TPS" evidence="1">
    <location>
        <begin position="40"/>
        <end position="152"/>
    </location>
</feature>
<dbReference type="InterPro" id="IPR011493">
    <property type="entry name" value="GLUG"/>
</dbReference>
<proteinExistence type="predicted"/>
<dbReference type="SMART" id="SM00912">
    <property type="entry name" value="Haemagg_act"/>
    <property type="match status" value="1"/>
</dbReference>
<dbReference type="SUPFAM" id="SSF51126">
    <property type="entry name" value="Pectin lyase-like"/>
    <property type="match status" value="1"/>
</dbReference>
<dbReference type="InterPro" id="IPR050909">
    <property type="entry name" value="Bact_Autotransporter_VF"/>
</dbReference>
<dbReference type="NCBIfam" id="TIGR01901">
    <property type="entry name" value="adhes_NPXG"/>
    <property type="match status" value="1"/>
</dbReference>
<dbReference type="InterPro" id="IPR012334">
    <property type="entry name" value="Pectin_lyas_fold"/>
</dbReference>
<gene>
    <name evidence="2" type="ORF">PAMC26577_06780</name>
</gene>
<dbReference type="PANTHER" id="PTHR12338:SF5">
    <property type="entry name" value="ANTIGEN 43-RELATED"/>
    <property type="match status" value="1"/>
</dbReference>
<name>A0A242N3U6_CABSO</name>
<dbReference type="Gene3D" id="2.160.20.110">
    <property type="match status" value="1"/>
</dbReference>
<dbReference type="Pfam" id="PF07581">
    <property type="entry name" value="Glug"/>
    <property type="match status" value="1"/>
</dbReference>
<sequence>MARLLSLKLATAPGRLRPLPLALCVSAGLSVLYIPVAYAAGPLPNGGQFVAGSGTISSSANAVTITQAGGSRTVIDWNSFSIGNGNKVKFDNGNGATLNRVTGGNQSVILGTLSATGSVYLINPQGILVGQNGVISTGGRFVGSTLDTTNAAFMQGGALTLSGTSNASVINLGKIASSGGDVFLIARSDVTNQGTISAPEGTAELAAGAQVLLQDSSTGKQTFVQTGSGGTVINSGTVRAAQVNLEAADGNVYALAGNHSVIRATGTATRDGHVWLVADTGTVRQTGTVRAANADGTGGTVDTTAQTLSFGNADSSSPAVVAAQWNVTTPAFTAGDAAAGALSRSLNKGTSVNVGSAGDITVNSDIRWQGPASLTLAAYRTLTIGQNTTVKNKGSGNLTLRSDASAIDNGGSVINRGVIDWSGSTGIVSALYDMNGSYTPGTLRSNTAWKAPQYSGLLTQITAYKLVNSMADLQNVSLDLAGIYALGKDIDAGGVASAPIGNHNTPFTGQFDGMWHTIANLAPQVMDFSTDLNAGLFGVIGPAGVVRDVGVVTSKVGISYGGSGLLAGDNQGTIVNSYTTGSVFDPSQDGNTFGGLAGKNEGLIARSWSGASVSGDSINGGLVGYNTGTITQSYATGDVTPQYSTGSGGGFVGFNEGTISQSFATGKVGFGSQGSAGFAFVNNGTIAPDSYWNTETTTQTQGVRAGTQLPASNGLTTAQMSTEASFVSYDFSPTGVWALPAGATHPVLRWQVAN</sequence>
<evidence type="ECO:0000259" key="1">
    <source>
        <dbReference type="SMART" id="SM00912"/>
    </source>
</evidence>
<dbReference type="Gene3D" id="2.160.20.10">
    <property type="entry name" value="Single-stranded right-handed beta-helix, Pectin lyase-like"/>
    <property type="match status" value="1"/>
</dbReference>
<dbReference type="EMBL" id="NBTZ01000026">
    <property type="protein sequence ID" value="OTP78341.1"/>
    <property type="molecule type" value="Genomic_DNA"/>
</dbReference>
<comment type="caution">
    <text evidence="2">The sequence shown here is derived from an EMBL/GenBank/DDBJ whole genome shotgun (WGS) entry which is preliminary data.</text>
</comment>
<evidence type="ECO:0000313" key="2">
    <source>
        <dbReference type="EMBL" id="OTP78341.1"/>
    </source>
</evidence>
<dbReference type="InterPro" id="IPR008638">
    <property type="entry name" value="FhaB/CdiA-like_TPS"/>
</dbReference>
<organism evidence="2 3">
    <name type="scientific">Caballeronia sordidicola</name>
    <name type="common">Burkholderia sordidicola</name>
    <dbReference type="NCBI Taxonomy" id="196367"/>
    <lineage>
        <taxon>Bacteria</taxon>
        <taxon>Pseudomonadati</taxon>
        <taxon>Pseudomonadota</taxon>
        <taxon>Betaproteobacteria</taxon>
        <taxon>Burkholderiales</taxon>
        <taxon>Burkholderiaceae</taxon>
        <taxon>Caballeronia</taxon>
    </lineage>
</organism>
<dbReference type="Pfam" id="PF05860">
    <property type="entry name" value="TPS"/>
    <property type="match status" value="1"/>
</dbReference>